<keyword evidence="6" id="KW-1185">Reference proteome</keyword>
<protein>
    <submittedName>
        <fullName evidence="5">Uncharacterized protein</fullName>
    </submittedName>
</protein>
<dbReference type="SUPFAM" id="SSF52540">
    <property type="entry name" value="P-loop containing nucleoside triphosphate hydrolases"/>
    <property type="match status" value="1"/>
</dbReference>
<keyword evidence="4" id="KW-0175">Coiled coil</keyword>
<dbReference type="GO" id="GO:0019205">
    <property type="term" value="F:nucleobase-containing compound kinase activity"/>
    <property type="evidence" value="ECO:0007669"/>
    <property type="project" value="InterPro"/>
</dbReference>
<dbReference type="InterPro" id="IPR047499">
    <property type="entry name" value="DD_AK7"/>
</dbReference>
<organism evidence="5 6">
    <name type="scientific">Scyliorhinus torazame</name>
    <name type="common">Cloudy catshark</name>
    <name type="synonym">Catulus torazame</name>
    <dbReference type="NCBI Taxonomy" id="75743"/>
    <lineage>
        <taxon>Eukaryota</taxon>
        <taxon>Metazoa</taxon>
        <taxon>Chordata</taxon>
        <taxon>Craniata</taxon>
        <taxon>Vertebrata</taxon>
        <taxon>Chondrichthyes</taxon>
        <taxon>Elasmobranchii</taxon>
        <taxon>Galeomorphii</taxon>
        <taxon>Galeoidea</taxon>
        <taxon>Carcharhiniformes</taxon>
        <taxon>Scyliorhinidae</taxon>
        <taxon>Scyliorhinus</taxon>
    </lineage>
</organism>
<keyword evidence="2" id="KW-0547">Nucleotide-binding</keyword>
<dbReference type="SUPFAM" id="SSF51735">
    <property type="entry name" value="NAD(P)-binding Rossmann-fold domains"/>
    <property type="match status" value="1"/>
</dbReference>
<dbReference type="InterPro" id="IPR036291">
    <property type="entry name" value="NAD(P)-bd_dom_sf"/>
</dbReference>
<feature type="coiled-coil region" evidence="4">
    <location>
        <begin position="586"/>
        <end position="614"/>
    </location>
</feature>
<keyword evidence="3" id="KW-0418">Kinase</keyword>
<evidence type="ECO:0000256" key="4">
    <source>
        <dbReference type="SAM" id="Coils"/>
    </source>
</evidence>
<name>A0A401P1A6_SCYTO</name>
<dbReference type="CDD" id="cd01428">
    <property type="entry name" value="ADK"/>
    <property type="match status" value="1"/>
</dbReference>
<dbReference type="InterPro" id="IPR000850">
    <property type="entry name" value="Adenylat/UMP-CMP_kin"/>
</dbReference>
<dbReference type="InterPro" id="IPR007858">
    <property type="entry name" value="Dpy-30_motif"/>
</dbReference>
<proteinExistence type="predicted"/>
<dbReference type="GO" id="GO:0005524">
    <property type="term" value="F:ATP binding"/>
    <property type="evidence" value="ECO:0007669"/>
    <property type="project" value="InterPro"/>
</dbReference>
<accession>A0A401P1A6</accession>
<evidence type="ECO:0000256" key="3">
    <source>
        <dbReference type="ARBA" id="ARBA00022777"/>
    </source>
</evidence>
<sequence length="686" mass="78608">MWHLSNCVVGASLEEQIIDEEQIEEEAETVKSVTLTKGTYQVVGTVSVPDAKQPDFAFEVFSFTAREQLLEYLLDCDIIIYNIAESTEQIDEASWAVSALHSEIENFEGTKIFILLSTIMTWTLTKPSDPEDSEAPLTEDDYRRRKAHPNFKDHLSLEKLVIKLGKTKKRKFATYVVASGLVYGMEEGIFHYFFKEAWLGLNPAISCFGEGKNVVPTIHVKDLAAVLQNVMERKPKSYYILALDDSKHKLKEIVKAVSKLGPGKIQHVPEGDALLSYDLTQSDLDHLMVNLTMEAFYIRENFNIHWVAEAGIVENIQNLIKEYKQSRTLLPLKVAILGPPAVGKSSVAEKLAKYYKLHHIKIKDVIEGAIANLELKTTQPDVEEAEETEEEGDDLAVRDAQELLDQVKENMDQNSGRLVDSFVIKFMKEKLLSMPCQNQGFILDGFPKTYLQTKELFSVEEDEEEESNINKVPQYDKIITPEFIFSLDASDEFLKNRALNLPESVVVGTHYTQDRFMRHLANFREQNAEDESLLNYFDEIEIHPVHIDVSQDNDAENTPVIDDIIKIVGSAKNYGPTHDELKELQRREADERLAKETAELVERERREADEAAEKVARWEEWNTRLEEVKRQEQEFLETHSIPLRNYLMQNVMPTLTKGLIECCKIRPNDPVDFLAEYLFKNNPQIE</sequence>
<dbReference type="Pfam" id="PF00406">
    <property type="entry name" value="ADK"/>
    <property type="match status" value="1"/>
</dbReference>
<dbReference type="STRING" id="75743.A0A401P1A6"/>
<gene>
    <name evidence="5" type="ORF">scyTo_0012065</name>
</gene>
<dbReference type="PANTHER" id="PTHR23359">
    <property type="entry name" value="NUCLEOTIDE KINASE"/>
    <property type="match status" value="1"/>
</dbReference>
<dbReference type="Pfam" id="PF05186">
    <property type="entry name" value="Dpy-30"/>
    <property type="match status" value="1"/>
</dbReference>
<dbReference type="InterPro" id="IPR027417">
    <property type="entry name" value="P-loop_NTPase"/>
</dbReference>
<dbReference type="GO" id="GO:0006139">
    <property type="term" value="P:nucleobase-containing compound metabolic process"/>
    <property type="evidence" value="ECO:0007669"/>
    <property type="project" value="InterPro"/>
</dbReference>
<dbReference type="OrthoDB" id="10262413at2759"/>
<dbReference type="Proteomes" id="UP000288216">
    <property type="component" value="Unassembled WGS sequence"/>
</dbReference>
<evidence type="ECO:0000313" key="5">
    <source>
        <dbReference type="EMBL" id="GCB66894.1"/>
    </source>
</evidence>
<dbReference type="Gene3D" id="1.20.890.10">
    <property type="entry name" value="cAMP-dependent protein kinase regulatory subunit, dimerization-anchoring domain"/>
    <property type="match status" value="1"/>
</dbReference>
<dbReference type="Gene3D" id="3.40.50.720">
    <property type="entry name" value="NAD(P)-binding Rossmann-like Domain"/>
    <property type="match status" value="1"/>
</dbReference>
<dbReference type="CDD" id="cd22967">
    <property type="entry name" value="DD_AK7"/>
    <property type="match status" value="1"/>
</dbReference>
<reference evidence="5 6" key="1">
    <citation type="journal article" date="2018" name="Nat. Ecol. Evol.">
        <title>Shark genomes provide insights into elasmobranch evolution and the origin of vertebrates.</title>
        <authorList>
            <person name="Hara Y"/>
            <person name="Yamaguchi K"/>
            <person name="Onimaru K"/>
            <person name="Kadota M"/>
            <person name="Koyanagi M"/>
            <person name="Keeley SD"/>
            <person name="Tatsumi K"/>
            <person name="Tanaka K"/>
            <person name="Motone F"/>
            <person name="Kageyama Y"/>
            <person name="Nozu R"/>
            <person name="Adachi N"/>
            <person name="Nishimura O"/>
            <person name="Nakagawa R"/>
            <person name="Tanegashima C"/>
            <person name="Kiyatake I"/>
            <person name="Matsumoto R"/>
            <person name="Murakumo K"/>
            <person name="Nishida K"/>
            <person name="Terakita A"/>
            <person name="Kuratani S"/>
            <person name="Sato K"/>
            <person name="Hyodo S Kuraku.S."/>
        </authorList>
    </citation>
    <scope>NUCLEOTIDE SEQUENCE [LARGE SCALE GENOMIC DNA]</scope>
</reference>
<comment type="caution">
    <text evidence="5">The sequence shown here is derived from an EMBL/GenBank/DDBJ whole genome shotgun (WGS) entry which is preliminary data.</text>
</comment>
<evidence type="ECO:0000256" key="1">
    <source>
        <dbReference type="ARBA" id="ARBA00022679"/>
    </source>
</evidence>
<dbReference type="OMA" id="YTEEHML"/>
<dbReference type="AlphaFoldDB" id="A0A401P1A6"/>
<keyword evidence="1" id="KW-0808">Transferase</keyword>
<dbReference type="EMBL" id="BFAA01005714">
    <property type="protein sequence ID" value="GCB66894.1"/>
    <property type="molecule type" value="Genomic_DNA"/>
</dbReference>
<evidence type="ECO:0000256" key="2">
    <source>
        <dbReference type="ARBA" id="ARBA00022741"/>
    </source>
</evidence>
<evidence type="ECO:0000313" key="6">
    <source>
        <dbReference type="Proteomes" id="UP000288216"/>
    </source>
</evidence>
<dbReference type="Gene3D" id="3.40.50.300">
    <property type="entry name" value="P-loop containing nucleotide triphosphate hydrolases"/>
    <property type="match status" value="1"/>
</dbReference>